<accession>A0A9Q0K0I1</accession>
<name>A0A9Q0K0I1_9MAGN</name>
<feature type="region of interest" description="Disordered" evidence="2">
    <location>
        <begin position="1"/>
        <end position="126"/>
    </location>
</feature>
<dbReference type="Pfam" id="PF03760">
    <property type="entry name" value="LEA_1"/>
    <property type="match status" value="1"/>
</dbReference>
<dbReference type="InterPro" id="IPR005513">
    <property type="entry name" value="LEA_1"/>
</dbReference>
<comment type="similarity">
    <text evidence="1">Belongs to the LEA type 1 family.</text>
</comment>
<dbReference type="AlphaFoldDB" id="A0A9Q0K0I1"/>
<dbReference type="Proteomes" id="UP001141806">
    <property type="component" value="Unassembled WGS sequence"/>
</dbReference>
<dbReference type="PANTHER" id="PTHR33493:SF6">
    <property type="entry name" value="LATE EMBRYOGENESIS ABUNDANT PROTEIN 6"/>
    <property type="match status" value="1"/>
</dbReference>
<dbReference type="PANTHER" id="PTHR33493">
    <property type="entry name" value="LATE EMBRYOGENESIS ABUNDANT PROTEIN 6-RELATED"/>
    <property type="match status" value="1"/>
</dbReference>
<organism evidence="3 4">
    <name type="scientific">Protea cynaroides</name>
    <dbReference type="NCBI Taxonomy" id="273540"/>
    <lineage>
        <taxon>Eukaryota</taxon>
        <taxon>Viridiplantae</taxon>
        <taxon>Streptophyta</taxon>
        <taxon>Embryophyta</taxon>
        <taxon>Tracheophyta</taxon>
        <taxon>Spermatophyta</taxon>
        <taxon>Magnoliopsida</taxon>
        <taxon>Proteales</taxon>
        <taxon>Proteaceae</taxon>
        <taxon>Protea</taxon>
    </lineage>
</organism>
<evidence type="ECO:0000256" key="1">
    <source>
        <dbReference type="ARBA" id="ARBA00010975"/>
    </source>
</evidence>
<evidence type="ECO:0000313" key="4">
    <source>
        <dbReference type="Proteomes" id="UP001141806"/>
    </source>
</evidence>
<protein>
    <submittedName>
        <fullName evidence="3">Uncharacterized protein</fullName>
    </submittedName>
</protein>
<evidence type="ECO:0000256" key="2">
    <source>
        <dbReference type="SAM" id="MobiDB-lite"/>
    </source>
</evidence>
<proteinExistence type="inferred from homology"/>
<dbReference type="GO" id="GO:0009793">
    <property type="term" value="P:embryo development ending in seed dormancy"/>
    <property type="evidence" value="ECO:0007669"/>
    <property type="project" value="InterPro"/>
</dbReference>
<keyword evidence="4" id="KW-1185">Reference proteome</keyword>
<dbReference type="OrthoDB" id="695393at2759"/>
<gene>
    <name evidence="3" type="ORF">NE237_025762</name>
</gene>
<evidence type="ECO:0000313" key="3">
    <source>
        <dbReference type="EMBL" id="KAJ4958651.1"/>
    </source>
</evidence>
<sequence length="126" mass="13872">MQPVKDKLSNMAGAAKEQASIARAKAGEKIETATATTPEERERAHERTMAKEAQAKMQFHEGKAERLDEKQHHPYGLHGHLHQQQHGEHQFPIPTPGGEYPMAGTTTTGADPTRPVAGQPPTTRYM</sequence>
<dbReference type="EMBL" id="JAMYWD010000010">
    <property type="protein sequence ID" value="KAJ4958651.1"/>
    <property type="molecule type" value="Genomic_DNA"/>
</dbReference>
<comment type="caution">
    <text evidence="3">The sequence shown here is derived from an EMBL/GenBank/DDBJ whole genome shotgun (WGS) entry which is preliminary data.</text>
</comment>
<feature type="compositionally biased region" description="Basic residues" evidence="2">
    <location>
        <begin position="73"/>
        <end position="83"/>
    </location>
</feature>
<reference evidence="3" key="1">
    <citation type="journal article" date="2023" name="Plant J.">
        <title>The genome of the king protea, Protea cynaroides.</title>
        <authorList>
            <person name="Chang J."/>
            <person name="Duong T.A."/>
            <person name="Schoeman C."/>
            <person name="Ma X."/>
            <person name="Roodt D."/>
            <person name="Barker N."/>
            <person name="Li Z."/>
            <person name="Van de Peer Y."/>
            <person name="Mizrachi E."/>
        </authorList>
    </citation>
    <scope>NUCLEOTIDE SEQUENCE</scope>
    <source>
        <tissue evidence="3">Young leaves</tissue>
    </source>
</reference>
<feature type="compositionally biased region" description="Basic and acidic residues" evidence="2">
    <location>
        <begin position="38"/>
        <end position="72"/>
    </location>
</feature>